<dbReference type="Proteomes" id="UP001139384">
    <property type="component" value="Unassembled WGS sequence"/>
</dbReference>
<protein>
    <submittedName>
        <fullName evidence="1">Uncharacterized protein</fullName>
    </submittedName>
</protein>
<reference evidence="1" key="1">
    <citation type="submission" date="2022-01" db="EMBL/GenBank/DDBJ databases">
        <title>Draft Genome Sequences of Seven Type Strains of the Genus Streptomyces.</title>
        <authorList>
            <person name="Aziz S."/>
            <person name="Coretto E."/>
            <person name="Chronakova A."/>
            <person name="Sproer C."/>
            <person name="Huber K."/>
            <person name="Nouioui I."/>
            <person name="Gross H."/>
        </authorList>
    </citation>
    <scope>NUCLEOTIDE SEQUENCE</scope>
    <source>
        <strain evidence="1">DSM 103493</strain>
    </source>
</reference>
<evidence type="ECO:0000313" key="2">
    <source>
        <dbReference type="Proteomes" id="UP001139384"/>
    </source>
</evidence>
<gene>
    <name evidence="1" type="ORF">L0P92_02630</name>
</gene>
<sequence length="73" mass="7931">MNAPTPAPPPGVNEKKRLVARALLAQAGNLVEFWGEMGDSEVDAEFARECLARWMRPLPGGDWDVRLGDPDAA</sequence>
<dbReference type="EMBL" id="JAKEIP010000005">
    <property type="protein sequence ID" value="MCF1592467.1"/>
    <property type="molecule type" value="Genomic_DNA"/>
</dbReference>
<comment type="caution">
    <text evidence="1">The sequence shown here is derived from an EMBL/GenBank/DDBJ whole genome shotgun (WGS) entry which is preliminary data.</text>
</comment>
<dbReference type="AlphaFoldDB" id="A0A9X1TIP7"/>
<keyword evidence="2" id="KW-1185">Reference proteome</keyword>
<evidence type="ECO:0000313" key="1">
    <source>
        <dbReference type="EMBL" id="MCF1592467.1"/>
    </source>
</evidence>
<proteinExistence type="predicted"/>
<organism evidence="1 2">
    <name type="scientific">Streptomyces muensis</name>
    <dbReference type="NCBI Taxonomy" id="1077944"/>
    <lineage>
        <taxon>Bacteria</taxon>
        <taxon>Bacillati</taxon>
        <taxon>Actinomycetota</taxon>
        <taxon>Actinomycetes</taxon>
        <taxon>Kitasatosporales</taxon>
        <taxon>Streptomycetaceae</taxon>
        <taxon>Streptomyces</taxon>
    </lineage>
</organism>
<name>A0A9X1TIP7_STRM4</name>
<dbReference type="RefSeq" id="WP_234760772.1">
    <property type="nucleotide sequence ID" value="NZ_JAKEIP010000005.1"/>
</dbReference>
<accession>A0A9X1TIP7</accession>